<accession>A0A550CX60</accession>
<dbReference type="Proteomes" id="UP000320762">
    <property type="component" value="Unassembled WGS sequence"/>
</dbReference>
<keyword evidence="2" id="KW-1185">Reference proteome</keyword>
<reference evidence="1 2" key="1">
    <citation type="journal article" date="2019" name="New Phytol.">
        <title>Comparative genomics reveals unique wood-decay strategies and fruiting body development in the Schizophyllaceae.</title>
        <authorList>
            <person name="Almasi E."/>
            <person name="Sahu N."/>
            <person name="Krizsan K."/>
            <person name="Balint B."/>
            <person name="Kovacs G.M."/>
            <person name="Kiss B."/>
            <person name="Cseklye J."/>
            <person name="Drula E."/>
            <person name="Henrissat B."/>
            <person name="Nagy I."/>
            <person name="Chovatia M."/>
            <person name="Adam C."/>
            <person name="LaButti K."/>
            <person name="Lipzen A."/>
            <person name="Riley R."/>
            <person name="Grigoriev I.V."/>
            <person name="Nagy L.G."/>
        </authorList>
    </citation>
    <scope>NUCLEOTIDE SEQUENCE [LARGE SCALE GENOMIC DNA]</scope>
    <source>
        <strain evidence="1 2">NL-1724</strain>
    </source>
</reference>
<evidence type="ECO:0000313" key="1">
    <source>
        <dbReference type="EMBL" id="TRM69385.1"/>
    </source>
</evidence>
<gene>
    <name evidence="1" type="ORF">BD626DRAFT_11299</name>
</gene>
<organism evidence="1 2">
    <name type="scientific">Schizophyllum amplum</name>
    <dbReference type="NCBI Taxonomy" id="97359"/>
    <lineage>
        <taxon>Eukaryota</taxon>
        <taxon>Fungi</taxon>
        <taxon>Dikarya</taxon>
        <taxon>Basidiomycota</taxon>
        <taxon>Agaricomycotina</taxon>
        <taxon>Agaricomycetes</taxon>
        <taxon>Agaricomycetidae</taxon>
        <taxon>Agaricales</taxon>
        <taxon>Schizophyllaceae</taxon>
        <taxon>Schizophyllum</taxon>
    </lineage>
</organism>
<evidence type="ECO:0000313" key="2">
    <source>
        <dbReference type="Proteomes" id="UP000320762"/>
    </source>
</evidence>
<sequence>MLSTRTRLAPMCKSSYAITIVVARVPDPYINIPFDFSLVDDLRCSGRPGVAWLGRINDTSDLFVLYLALTWWCRHLGPRHAQGSQCLHIPHRFHSNEIPRCARSRILWYRTLTTRWPAYRPWLDRLRRRLTHGLKGYSRPSQRACSAVYGYPI</sequence>
<name>A0A550CX60_9AGAR</name>
<proteinExistence type="predicted"/>
<comment type="caution">
    <text evidence="1">The sequence shown here is derived from an EMBL/GenBank/DDBJ whole genome shotgun (WGS) entry which is preliminary data.</text>
</comment>
<protein>
    <submittedName>
        <fullName evidence="1">Uncharacterized protein</fullName>
    </submittedName>
</protein>
<dbReference type="AlphaFoldDB" id="A0A550CX60"/>
<dbReference type="EMBL" id="VDMD01000001">
    <property type="protein sequence ID" value="TRM69385.1"/>
    <property type="molecule type" value="Genomic_DNA"/>
</dbReference>